<evidence type="ECO:0000256" key="4">
    <source>
        <dbReference type="ARBA" id="ARBA00023172"/>
    </source>
</evidence>
<dbReference type="eggNOG" id="COG0582">
    <property type="taxonomic scope" value="Bacteria"/>
</dbReference>
<dbReference type="GO" id="GO:0006310">
    <property type="term" value="P:DNA recombination"/>
    <property type="evidence" value="ECO:0007669"/>
    <property type="project" value="UniProtKB-KW"/>
</dbReference>
<dbReference type="PROSITE" id="PS51900">
    <property type="entry name" value="CB"/>
    <property type="match status" value="1"/>
</dbReference>
<keyword evidence="9" id="KW-1185">Reference proteome</keyword>
<name>H6N4L7_GORPV</name>
<dbReference type="CDD" id="cd00397">
    <property type="entry name" value="DNA_BRE_C"/>
    <property type="match status" value="1"/>
</dbReference>
<evidence type="ECO:0000256" key="1">
    <source>
        <dbReference type="ARBA" id="ARBA00008857"/>
    </source>
</evidence>
<feature type="domain" description="Core-binding (CB)" evidence="7">
    <location>
        <begin position="76"/>
        <end position="155"/>
    </location>
</feature>
<keyword evidence="2" id="KW-0229">DNA integration</keyword>
<dbReference type="RefSeq" id="WP_014360185.1">
    <property type="nucleotide sequence ID" value="NC_016906.1"/>
</dbReference>
<sequence>MAGKTRRSFGAIRKLPSKRFQASYIHGAELTRYTAPTTFSAKIDAEGWLATERRLIENGEWTPPATRAEAKTAKGLTLKTYADRWHDETVNRHKPRTRALNRGYLDNVILPGLGDRPLKALTVAEIREWFAGLEDYPTRNANAYSLLRTILNQAVDDEILDTNPCRVKRGAVKHRKSEPVALSAEEIRALADKITPRYKAWVLLAGFSGLRFGELTALQRSDLDMSEDGLAVTVRRAVVRVDGQFVPGRPKSKAALRTVPLPEGLRPALEHHLKTYALPGKDGLVFPTRTGSMMFASTFRYSFARAAEAAGKPEVTPHGLRHSAATLFAQAGATLADHMVLMGHTSAAMSARYTHSTESRTRGLVQGLWS</sequence>
<evidence type="ECO:0000313" key="8">
    <source>
        <dbReference type="EMBL" id="AFA73599.1"/>
    </source>
</evidence>
<evidence type="ECO:0000256" key="3">
    <source>
        <dbReference type="ARBA" id="ARBA00023125"/>
    </source>
</evidence>
<evidence type="ECO:0000259" key="7">
    <source>
        <dbReference type="PROSITE" id="PS51900"/>
    </source>
</evidence>
<dbReference type="SUPFAM" id="SSF56349">
    <property type="entry name" value="DNA breaking-rejoining enzymes"/>
    <property type="match status" value="1"/>
</dbReference>
<dbReference type="PANTHER" id="PTHR30629:SF2">
    <property type="entry name" value="PROPHAGE INTEGRASE INTS-RELATED"/>
    <property type="match status" value="1"/>
</dbReference>
<dbReference type="Pfam" id="PF00589">
    <property type="entry name" value="Phage_integrase"/>
    <property type="match status" value="1"/>
</dbReference>
<dbReference type="GeneID" id="90159612"/>
<dbReference type="InterPro" id="IPR010998">
    <property type="entry name" value="Integrase_recombinase_N"/>
</dbReference>
<dbReference type="InterPro" id="IPR050808">
    <property type="entry name" value="Phage_Integrase"/>
</dbReference>
<dbReference type="GO" id="GO:0015074">
    <property type="term" value="P:DNA integration"/>
    <property type="evidence" value="ECO:0007669"/>
    <property type="project" value="UniProtKB-KW"/>
</dbReference>
<dbReference type="InterPro" id="IPR058717">
    <property type="entry name" value="Phage_L5_Integrase_N"/>
</dbReference>
<reference evidence="8 9" key="1">
    <citation type="journal article" date="2012" name="Appl. Environ. Microbiol.">
        <title>Involvement of two latex-clearing proteins during rubber degradation and insights into the subsequent degradation pathway revealed by the genome sequence of Gordonia polyisoprenivorans strain VH2.</title>
        <authorList>
            <person name="Hiessl S."/>
            <person name="Schuldes J."/>
            <person name="Thurmer A."/>
            <person name="Halbsguth T."/>
            <person name="Broker D."/>
            <person name="Angelov A."/>
            <person name="Liebl W."/>
            <person name="Daniel R."/>
            <person name="Steinbuchel A."/>
        </authorList>
    </citation>
    <scope>NUCLEOTIDE SEQUENCE [LARGE SCALE GENOMIC DNA]</scope>
    <source>
        <strain evidence="9">DSM 44266 / VH2</strain>
    </source>
</reference>
<dbReference type="InterPro" id="IPR013762">
    <property type="entry name" value="Integrase-like_cat_sf"/>
</dbReference>
<protein>
    <submittedName>
        <fullName evidence="8">Prophage phiRv2 integrase</fullName>
    </submittedName>
</protein>
<gene>
    <name evidence="8" type="ordered locus">GPOL_c25720</name>
</gene>
<dbReference type="Pfam" id="PF26003">
    <property type="entry name" value="Integrase_N_phage"/>
    <property type="match status" value="1"/>
</dbReference>
<evidence type="ECO:0000313" key="9">
    <source>
        <dbReference type="Proteomes" id="UP000009154"/>
    </source>
</evidence>
<dbReference type="InterPro" id="IPR011010">
    <property type="entry name" value="DNA_brk_join_enz"/>
</dbReference>
<dbReference type="STRING" id="1112204.GPOL_c25720"/>
<accession>H6N4L7</accession>
<proteinExistence type="inferred from homology"/>
<evidence type="ECO:0000256" key="5">
    <source>
        <dbReference type="PROSITE-ProRule" id="PRU01248"/>
    </source>
</evidence>
<dbReference type="Gene3D" id="1.10.150.130">
    <property type="match status" value="1"/>
</dbReference>
<dbReference type="HOGENOM" id="CLU_027562_17_5_11"/>
<dbReference type="PROSITE" id="PS51898">
    <property type="entry name" value="TYR_RECOMBINASE"/>
    <property type="match status" value="1"/>
</dbReference>
<dbReference type="Gene3D" id="1.10.443.10">
    <property type="entry name" value="Intergrase catalytic core"/>
    <property type="match status" value="1"/>
</dbReference>
<evidence type="ECO:0000256" key="2">
    <source>
        <dbReference type="ARBA" id="ARBA00022908"/>
    </source>
</evidence>
<dbReference type="InterPro" id="IPR002104">
    <property type="entry name" value="Integrase_catalytic"/>
</dbReference>
<dbReference type="AlphaFoldDB" id="H6N4L7"/>
<dbReference type="GO" id="GO:0003677">
    <property type="term" value="F:DNA binding"/>
    <property type="evidence" value="ECO:0007669"/>
    <property type="project" value="UniProtKB-UniRule"/>
</dbReference>
<dbReference type="KEGG" id="gpo:GPOL_c25720"/>
<dbReference type="InterPro" id="IPR004107">
    <property type="entry name" value="Integrase_SAM-like_N"/>
</dbReference>
<dbReference type="Proteomes" id="UP000009154">
    <property type="component" value="Chromosome"/>
</dbReference>
<dbReference type="Pfam" id="PF14659">
    <property type="entry name" value="Phage_int_SAM_3"/>
    <property type="match status" value="1"/>
</dbReference>
<feature type="domain" description="Tyr recombinase" evidence="6">
    <location>
        <begin position="177"/>
        <end position="366"/>
    </location>
</feature>
<dbReference type="EMBL" id="CP003119">
    <property type="protein sequence ID" value="AFA73599.1"/>
    <property type="molecule type" value="Genomic_DNA"/>
</dbReference>
<evidence type="ECO:0000259" key="6">
    <source>
        <dbReference type="PROSITE" id="PS51898"/>
    </source>
</evidence>
<dbReference type="PANTHER" id="PTHR30629">
    <property type="entry name" value="PROPHAGE INTEGRASE"/>
    <property type="match status" value="1"/>
</dbReference>
<comment type="similarity">
    <text evidence="1">Belongs to the 'phage' integrase family.</text>
</comment>
<keyword evidence="4" id="KW-0233">DNA recombination</keyword>
<keyword evidence="3 5" id="KW-0238">DNA-binding</keyword>
<organism evidence="8 9">
    <name type="scientific">Gordonia polyisoprenivorans (strain DSM 44266 / VH2)</name>
    <dbReference type="NCBI Taxonomy" id="1112204"/>
    <lineage>
        <taxon>Bacteria</taxon>
        <taxon>Bacillati</taxon>
        <taxon>Actinomycetota</taxon>
        <taxon>Actinomycetes</taxon>
        <taxon>Mycobacteriales</taxon>
        <taxon>Gordoniaceae</taxon>
        <taxon>Gordonia</taxon>
    </lineage>
</organism>
<dbReference type="InterPro" id="IPR044068">
    <property type="entry name" value="CB"/>
</dbReference>